<evidence type="ECO:0000259" key="10">
    <source>
        <dbReference type="Pfam" id="PF09976"/>
    </source>
</evidence>
<evidence type="ECO:0000256" key="2">
    <source>
        <dbReference type="ARBA" id="ARBA00022475"/>
    </source>
</evidence>
<dbReference type="PIRSF" id="PIRSF006170">
    <property type="entry name" value="YfgM"/>
    <property type="match status" value="1"/>
</dbReference>
<dbReference type="GO" id="GO:0044877">
    <property type="term" value="F:protein-containing complex binding"/>
    <property type="evidence" value="ECO:0007669"/>
    <property type="project" value="InterPro"/>
</dbReference>
<dbReference type="Proteomes" id="UP000199119">
    <property type="component" value="Unassembled WGS sequence"/>
</dbReference>
<organism evidence="11 12">
    <name type="scientific">Paracidovorax wautersii</name>
    <dbReference type="NCBI Taxonomy" id="1177982"/>
    <lineage>
        <taxon>Bacteria</taxon>
        <taxon>Pseudomonadati</taxon>
        <taxon>Pseudomonadota</taxon>
        <taxon>Betaproteobacteria</taxon>
        <taxon>Burkholderiales</taxon>
        <taxon>Comamonadaceae</taxon>
        <taxon>Paracidovorax</taxon>
    </lineage>
</organism>
<feature type="domain" description="Ancillary SecYEG translocon subunit/Cell division coordinator CpoB TPR" evidence="10">
    <location>
        <begin position="17"/>
        <end position="210"/>
    </location>
</feature>
<dbReference type="AlphaFoldDB" id="A0A1I2HN90"/>
<dbReference type="InterPro" id="IPR018704">
    <property type="entry name" value="SecYEG/CpoB_TPR"/>
</dbReference>
<comment type="subcellular location">
    <subcellularLocation>
        <location evidence="1">Cell membrane</location>
        <topology evidence="1">Single-pass type II membrane protein</topology>
    </subcellularLocation>
</comment>
<feature type="transmembrane region" description="Helical" evidence="9">
    <location>
        <begin position="20"/>
        <end position="41"/>
    </location>
</feature>
<evidence type="ECO:0000256" key="5">
    <source>
        <dbReference type="ARBA" id="ARBA00023136"/>
    </source>
</evidence>
<evidence type="ECO:0000313" key="12">
    <source>
        <dbReference type="Proteomes" id="UP000199119"/>
    </source>
</evidence>
<evidence type="ECO:0000256" key="1">
    <source>
        <dbReference type="ARBA" id="ARBA00004401"/>
    </source>
</evidence>
<dbReference type="Pfam" id="PF09976">
    <property type="entry name" value="TPR_21"/>
    <property type="match status" value="1"/>
</dbReference>
<keyword evidence="2" id="KW-1003">Cell membrane</keyword>
<comment type="similarity">
    <text evidence="7">Belongs to the YfgM family.</text>
</comment>
<dbReference type="EMBL" id="FONX01000024">
    <property type="protein sequence ID" value="SFF30297.1"/>
    <property type="molecule type" value="Genomic_DNA"/>
</dbReference>
<dbReference type="PANTHER" id="PTHR38035:SF1">
    <property type="entry name" value="ANCILLARY SECYEG TRANSLOCON SUBUNIT"/>
    <property type="match status" value="1"/>
</dbReference>
<sequence>MANHFDLEEQEQLDQIKHFWNTWGTLISSVLIVVFGAIAAWNGYQYWQNRQASQAAALADAMDSAVASADTARIEQVFADMKSRYGGTVQAGQAGLLSAKALFDAGKLDAAKAELTWLAQNASDDGYKALARLRLAGVLIDEKAYDEAMKQLSGSVPAGFDAAFADRKGDVLALQGKKAEAIAEYERAYKAFEDRVDYRRLVEVKLNALGASVPQQSVAVATSSGGVQ</sequence>
<evidence type="ECO:0000256" key="4">
    <source>
        <dbReference type="ARBA" id="ARBA00022989"/>
    </source>
</evidence>
<keyword evidence="12" id="KW-1185">Reference proteome</keyword>
<protein>
    <recommendedName>
        <fullName evidence="8">Ancillary SecYEG translocon subunit</fullName>
    </recommendedName>
</protein>
<dbReference type="RefSeq" id="WP_092942247.1">
    <property type="nucleotide sequence ID" value="NZ_FONX01000024.1"/>
</dbReference>
<reference evidence="12" key="1">
    <citation type="submission" date="2016-10" db="EMBL/GenBank/DDBJ databases">
        <authorList>
            <person name="Varghese N."/>
            <person name="Submissions S."/>
        </authorList>
    </citation>
    <scope>NUCLEOTIDE SEQUENCE [LARGE SCALE GENOMIC DNA]</scope>
    <source>
        <strain evidence="12">DSM 27981</strain>
    </source>
</reference>
<dbReference type="GO" id="GO:0005886">
    <property type="term" value="C:plasma membrane"/>
    <property type="evidence" value="ECO:0007669"/>
    <property type="project" value="UniProtKB-SubCell"/>
</dbReference>
<evidence type="ECO:0000256" key="8">
    <source>
        <dbReference type="ARBA" id="ARBA00024235"/>
    </source>
</evidence>
<keyword evidence="6" id="KW-0143">Chaperone</keyword>
<dbReference type="PANTHER" id="PTHR38035">
    <property type="entry name" value="UPF0070 PROTEIN YFGM"/>
    <property type="match status" value="1"/>
</dbReference>
<dbReference type="InterPro" id="IPR026039">
    <property type="entry name" value="YfgM"/>
</dbReference>
<dbReference type="OrthoDB" id="8521102at2"/>
<dbReference type="Gene3D" id="1.25.40.10">
    <property type="entry name" value="Tetratricopeptide repeat domain"/>
    <property type="match status" value="1"/>
</dbReference>
<evidence type="ECO:0000256" key="3">
    <source>
        <dbReference type="ARBA" id="ARBA00022692"/>
    </source>
</evidence>
<accession>A0A1I2HN90</accession>
<name>A0A1I2HN90_9BURK</name>
<evidence type="ECO:0000256" key="6">
    <source>
        <dbReference type="ARBA" id="ARBA00023186"/>
    </source>
</evidence>
<evidence type="ECO:0000313" key="11">
    <source>
        <dbReference type="EMBL" id="SFF30297.1"/>
    </source>
</evidence>
<proteinExistence type="inferred from homology"/>
<evidence type="ECO:0000256" key="7">
    <source>
        <dbReference type="ARBA" id="ARBA00024197"/>
    </source>
</evidence>
<keyword evidence="4 9" id="KW-1133">Transmembrane helix</keyword>
<dbReference type="InterPro" id="IPR011990">
    <property type="entry name" value="TPR-like_helical_dom_sf"/>
</dbReference>
<keyword evidence="5 9" id="KW-0472">Membrane</keyword>
<gene>
    <name evidence="11" type="ORF">SAMN04489711_12433</name>
</gene>
<keyword evidence="3 9" id="KW-0812">Transmembrane</keyword>
<evidence type="ECO:0000256" key="9">
    <source>
        <dbReference type="SAM" id="Phobius"/>
    </source>
</evidence>
<dbReference type="SUPFAM" id="SSF48452">
    <property type="entry name" value="TPR-like"/>
    <property type="match status" value="1"/>
</dbReference>
<dbReference type="STRING" id="1177982.SAMN04489711_12433"/>